<accession>A0A9D1P436</accession>
<protein>
    <recommendedName>
        <fullName evidence="2">RNA polymerase sigma factor 70 region 4 type 2 domain-containing protein</fullName>
    </recommendedName>
</protein>
<dbReference type="GO" id="GO:0003677">
    <property type="term" value="F:DNA binding"/>
    <property type="evidence" value="ECO:0007669"/>
    <property type="project" value="InterPro"/>
</dbReference>
<proteinExistence type="predicted"/>
<evidence type="ECO:0000313" key="4">
    <source>
        <dbReference type="Proteomes" id="UP000824169"/>
    </source>
</evidence>
<evidence type="ECO:0000313" key="3">
    <source>
        <dbReference type="EMBL" id="HIV26085.1"/>
    </source>
</evidence>
<dbReference type="InterPro" id="IPR036388">
    <property type="entry name" value="WH-like_DNA-bd_sf"/>
</dbReference>
<keyword evidence="1" id="KW-0812">Transmembrane</keyword>
<dbReference type="GO" id="GO:0016987">
    <property type="term" value="F:sigma factor activity"/>
    <property type="evidence" value="ECO:0007669"/>
    <property type="project" value="InterPro"/>
</dbReference>
<keyword evidence="1" id="KW-1133">Transmembrane helix</keyword>
<comment type="caution">
    <text evidence="3">The sequence shown here is derived from an EMBL/GenBank/DDBJ whole genome shotgun (WGS) entry which is preliminary data.</text>
</comment>
<dbReference type="EMBL" id="DVOO01000029">
    <property type="protein sequence ID" value="HIV26085.1"/>
    <property type="molecule type" value="Genomic_DNA"/>
</dbReference>
<feature type="domain" description="RNA polymerase sigma factor 70 region 4 type 2" evidence="2">
    <location>
        <begin position="73"/>
        <end position="114"/>
    </location>
</feature>
<feature type="transmembrane region" description="Helical" evidence="1">
    <location>
        <begin position="164"/>
        <end position="184"/>
    </location>
</feature>
<evidence type="ECO:0000256" key="1">
    <source>
        <dbReference type="SAM" id="Phobius"/>
    </source>
</evidence>
<evidence type="ECO:0000259" key="2">
    <source>
        <dbReference type="Pfam" id="PF08281"/>
    </source>
</evidence>
<dbReference type="InterPro" id="IPR013324">
    <property type="entry name" value="RNA_pol_sigma_r3/r4-like"/>
</dbReference>
<gene>
    <name evidence="3" type="ORF">IAB71_09975</name>
</gene>
<dbReference type="Gene3D" id="1.10.10.10">
    <property type="entry name" value="Winged helix-like DNA-binding domain superfamily/Winged helix DNA-binding domain"/>
    <property type="match status" value="1"/>
</dbReference>
<dbReference type="GO" id="GO:0006352">
    <property type="term" value="P:DNA-templated transcription initiation"/>
    <property type="evidence" value="ECO:0007669"/>
    <property type="project" value="InterPro"/>
</dbReference>
<reference evidence="3" key="1">
    <citation type="submission" date="2020-10" db="EMBL/GenBank/DDBJ databases">
        <authorList>
            <person name="Gilroy R."/>
        </authorList>
    </citation>
    <scope>NUCLEOTIDE SEQUENCE</scope>
    <source>
        <strain evidence="3">CHK188-20938</strain>
    </source>
</reference>
<dbReference type="AlphaFoldDB" id="A0A9D1P436"/>
<dbReference type="InterPro" id="IPR013249">
    <property type="entry name" value="RNA_pol_sigma70_r4_t2"/>
</dbReference>
<dbReference type="Pfam" id="PF08281">
    <property type="entry name" value="Sigma70_r4_2"/>
    <property type="match status" value="1"/>
</dbReference>
<name>A0A9D1P436_9FIRM</name>
<keyword evidence="1" id="KW-0472">Membrane</keyword>
<sequence>MKLKVYANLFREQSEYLYRIAFFYLGDKQPALEAVRTAACEGFRRIRDLDDGQSFKLQITRGLLAESTINQKPNRYLTALYLRHMQKMEIGEIAYAMDIPEGSVKAYLDRAKANMRQDTAEIGKEVRRVTAIDIPEELSEAVEEGLDRLGKREQRSSRRKFRKACISGAALLVLAVLLGIGIYAGTRGNPENRQGQEMVNLEDV</sequence>
<dbReference type="SUPFAM" id="SSF88659">
    <property type="entry name" value="Sigma3 and sigma4 domains of RNA polymerase sigma factors"/>
    <property type="match status" value="1"/>
</dbReference>
<reference evidence="3" key="2">
    <citation type="journal article" date="2021" name="PeerJ">
        <title>Extensive microbial diversity within the chicken gut microbiome revealed by metagenomics and culture.</title>
        <authorList>
            <person name="Gilroy R."/>
            <person name="Ravi A."/>
            <person name="Getino M."/>
            <person name="Pursley I."/>
            <person name="Horton D.L."/>
            <person name="Alikhan N.F."/>
            <person name="Baker D."/>
            <person name="Gharbi K."/>
            <person name="Hall N."/>
            <person name="Watson M."/>
            <person name="Adriaenssens E.M."/>
            <person name="Foster-Nyarko E."/>
            <person name="Jarju S."/>
            <person name="Secka A."/>
            <person name="Antonio M."/>
            <person name="Oren A."/>
            <person name="Chaudhuri R.R."/>
            <person name="La Ragione R."/>
            <person name="Hildebrand F."/>
            <person name="Pallen M.J."/>
        </authorList>
    </citation>
    <scope>NUCLEOTIDE SEQUENCE</scope>
    <source>
        <strain evidence="3">CHK188-20938</strain>
    </source>
</reference>
<organism evidence="3 4">
    <name type="scientific">Candidatus Scatomonas pullistercoris</name>
    <dbReference type="NCBI Taxonomy" id="2840920"/>
    <lineage>
        <taxon>Bacteria</taxon>
        <taxon>Bacillati</taxon>
        <taxon>Bacillota</taxon>
        <taxon>Clostridia</taxon>
        <taxon>Lachnospirales</taxon>
        <taxon>Lachnospiraceae</taxon>
        <taxon>Lachnospiraceae incertae sedis</taxon>
        <taxon>Candidatus Scatomonas</taxon>
    </lineage>
</organism>
<dbReference type="Proteomes" id="UP000824169">
    <property type="component" value="Unassembled WGS sequence"/>
</dbReference>